<evidence type="ECO:0000313" key="1">
    <source>
        <dbReference type="EMBL" id="KAG2194023.1"/>
    </source>
</evidence>
<name>A0A8H7QM06_9FUNG</name>
<protein>
    <submittedName>
        <fullName evidence="1">Uncharacterized protein</fullName>
    </submittedName>
</protein>
<keyword evidence="2" id="KW-1185">Reference proteome</keyword>
<sequence length="262" mass="29717">MKVAHNSLLHFKEVLSHWPAGLDQNCYELFQFIIPTKYKPGTDEISKEVLKDERVIDFIVTTVVGCHGLSIYTTKASEWIDGKKADMVYAPIVKAAITLPPALVEVQNTVDKPFIRHNTLSKTVTANYMKLLPSTHWAQAVYFLDEKTIKQSLLETPLVPLVAIEYVFSKQQQSLFGLEKKDDPIVMMIYSICKKALAGQISIDERTVNALLDVFSNTNNQFKRIIDAVELDGQDLKRIKQYALDSARYMRSCSARHPKHTA</sequence>
<proteinExistence type="predicted"/>
<evidence type="ECO:0000313" key="2">
    <source>
        <dbReference type="Proteomes" id="UP000603453"/>
    </source>
</evidence>
<dbReference type="Proteomes" id="UP000603453">
    <property type="component" value="Unassembled WGS sequence"/>
</dbReference>
<comment type="caution">
    <text evidence="1">The sequence shown here is derived from an EMBL/GenBank/DDBJ whole genome shotgun (WGS) entry which is preliminary data.</text>
</comment>
<dbReference type="EMBL" id="JAEPRD010000208">
    <property type="protein sequence ID" value="KAG2194023.1"/>
    <property type="molecule type" value="Genomic_DNA"/>
</dbReference>
<gene>
    <name evidence="1" type="ORF">INT47_009914</name>
</gene>
<dbReference type="OrthoDB" id="2285917at2759"/>
<accession>A0A8H7QM06</accession>
<organism evidence="1 2">
    <name type="scientific">Mucor saturninus</name>
    <dbReference type="NCBI Taxonomy" id="64648"/>
    <lineage>
        <taxon>Eukaryota</taxon>
        <taxon>Fungi</taxon>
        <taxon>Fungi incertae sedis</taxon>
        <taxon>Mucoromycota</taxon>
        <taxon>Mucoromycotina</taxon>
        <taxon>Mucoromycetes</taxon>
        <taxon>Mucorales</taxon>
        <taxon>Mucorineae</taxon>
        <taxon>Mucoraceae</taxon>
        <taxon>Mucor</taxon>
    </lineage>
</organism>
<dbReference type="AlphaFoldDB" id="A0A8H7QM06"/>
<reference evidence="1" key="1">
    <citation type="submission" date="2020-12" db="EMBL/GenBank/DDBJ databases">
        <title>Metabolic potential, ecology and presence of endohyphal bacteria is reflected in genomic diversity of Mucoromycotina.</title>
        <authorList>
            <person name="Muszewska A."/>
            <person name="Okrasinska A."/>
            <person name="Steczkiewicz K."/>
            <person name="Drgas O."/>
            <person name="Orlowska M."/>
            <person name="Perlinska-Lenart U."/>
            <person name="Aleksandrzak-Piekarczyk T."/>
            <person name="Szatraj K."/>
            <person name="Zielenkiewicz U."/>
            <person name="Pilsyk S."/>
            <person name="Malc E."/>
            <person name="Mieczkowski P."/>
            <person name="Kruszewska J.S."/>
            <person name="Biernat P."/>
            <person name="Pawlowska J."/>
        </authorList>
    </citation>
    <scope>NUCLEOTIDE SEQUENCE</scope>
    <source>
        <strain evidence="1">WA0000017839</strain>
    </source>
</reference>